<feature type="transmembrane region" description="Helical" evidence="1">
    <location>
        <begin position="87"/>
        <end position="105"/>
    </location>
</feature>
<dbReference type="OrthoDB" id="4715794at2"/>
<organism evidence="3 4">
    <name type="scientific">Phytoactinopolyspora halophila</name>
    <dbReference type="NCBI Taxonomy" id="1981511"/>
    <lineage>
        <taxon>Bacteria</taxon>
        <taxon>Bacillati</taxon>
        <taxon>Actinomycetota</taxon>
        <taxon>Actinomycetes</taxon>
        <taxon>Jiangellales</taxon>
        <taxon>Jiangellaceae</taxon>
        <taxon>Phytoactinopolyspora</taxon>
    </lineage>
</organism>
<comment type="caution">
    <text evidence="3">The sequence shown here is derived from an EMBL/GenBank/DDBJ whole genome shotgun (WGS) entry which is preliminary data.</text>
</comment>
<name>A0A329QP37_9ACTN</name>
<dbReference type="AlphaFoldDB" id="A0A329QP37"/>
<keyword evidence="1" id="KW-0472">Membrane</keyword>
<evidence type="ECO:0000313" key="4">
    <source>
        <dbReference type="Proteomes" id="UP000250462"/>
    </source>
</evidence>
<keyword evidence="4" id="KW-1185">Reference proteome</keyword>
<evidence type="ECO:0000313" key="3">
    <source>
        <dbReference type="EMBL" id="RAW14100.1"/>
    </source>
</evidence>
<accession>A0A329QP37</accession>
<dbReference type="Proteomes" id="UP000250462">
    <property type="component" value="Unassembled WGS sequence"/>
</dbReference>
<evidence type="ECO:0000259" key="2">
    <source>
        <dbReference type="Pfam" id="PF04173"/>
    </source>
</evidence>
<feature type="domain" description="TQO small subunit DoxD" evidence="2">
    <location>
        <begin position="76"/>
        <end position="165"/>
    </location>
</feature>
<keyword evidence="1" id="KW-0812">Transmembrane</keyword>
<feature type="transmembrane region" description="Helical" evidence="1">
    <location>
        <begin position="20"/>
        <end position="37"/>
    </location>
</feature>
<reference evidence="3 4" key="1">
    <citation type="submission" date="2018-06" db="EMBL/GenBank/DDBJ databases">
        <title>Phytoactinopolyspora halophila sp. nov., a novel halophilic actinomycete isolated from a saline soil in China.</title>
        <authorList>
            <person name="Tang S.-K."/>
        </authorList>
    </citation>
    <scope>NUCLEOTIDE SEQUENCE [LARGE SCALE GENOMIC DNA]</scope>
    <source>
        <strain evidence="3 4">YIM 96934</strain>
    </source>
</reference>
<evidence type="ECO:0000256" key="1">
    <source>
        <dbReference type="SAM" id="Phobius"/>
    </source>
</evidence>
<protein>
    <submittedName>
        <fullName evidence="3">TQO small subunit DoxD</fullName>
    </submittedName>
</protein>
<dbReference type="EMBL" id="QMIG01000010">
    <property type="protein sequence ID" value="RAW14100.1"/>
    <property type="molecule type" value="Genomic_DNA"/>
</dbReference>
<feature type="transmembrane region" description="Helical" evidence="1">
    <location>
        <begin position="136"/>
        <end position="158"/>
    </location>
</feature>
<dbReference type="Pfam" id="PF04173">
    <property type="entry name" value="DoxD"/>
    <property type="match status" value="1"/>
</dbReference>
<keyword evidence="1" id="KW-1133">Transmembrane helix</keyword>
<dbReference type="InterPro" id="IPR007301">
    <property type="entry name" value="DoxD"/>
</dbReference>
<gene>
    <name evidence="3" type="ORF">DPM12_11830</name>
</gene>
<proteinExistence type="predicted"/>
<sequence>MTVDTASTVEPREPLASSRSSIWLLAAARIGVALMWIDNASWKRPPEFGRGEEPRMLYAWTLTGVEHEVFAPYAWLLDNVVLPNFTFFGWAVLIVEASLGAFLFIGLLTRAWALIGMAQTAVIALSTLNAPHEWYWAYLLMFLVHLMLFATAAGRYGGLDGVLRPIWRQAGRLTPLLEKAS</sequence>
<dbReference type="RefSeq" id="WP_112258523.1">
    <property type="nucleotide sequence ID" value="NZ_QMIG01000010.1"/>
</dbReference>